<dbReference type="OrthoDB" id="366726at2"/>
<reference evidence="3 4" key="1">
    <citation type="submission" date="2011-09" db="EMBL/GenBank/DDBJ databases">
        <authorList>
            <consortium name="US DOE Joint Genome Institute (JGI-PGF)"/>
            <person name="Lucas S."/>
            <person name="Han J."/>
            <person name="Lapidus A."/>
            <person name="Cheng J.-F."/>
            <person name="Goodwin L."/>
            <person name="Pitluck S."/>
            <person name="Peters L."/>
            <person name="Land M.L."/>
            <person name="Hauser L."/>
            <person name="Brambilla E."/>
            <person name="Klenk H.-P."/>
            <person name="Woyke T.J."/>
        </authorList>
    </citation>
    <scope>NUCLEOTIDE SEQUENCE [LARGE SCALE GENOMIC DNA]</scope>
    <source>
        <strain evidence="3 4">K62</strain>
    </source>
</reference>
<dbReference type="AlphaFoldDB" id="I1D2V7"/>
<feature type="chain" id="PRO_5039074661" evidence="2">
    <location>
        <begin position="25"/>
        <end position="369"/>
    </location>
</feature>
<sequence length="369" mass="39575">MRIRNGAFASGIALSLSAVLTACGGSANGSSVVTDDARIDTSDGLVIDGEVIADKATYEAARQQTLTLYTGYQEANQQAFNEAFTADTGIEVEYVRDVANKLSERIRSEAGAGQLPADVIVISDYEIADALSEEGIWEPYTPTPVEGREDLLLNDGDFVKFANVVVTFAYNTQQVAKEDAPTSWKDLLDPKYSGRIGLVSGTAGGSSVALNRFLHEKVDPNFWAELAKRNPTVYDTGGSRQQALARGELAVATAGTAAVNVAVTEDGAPIDYVVPEEGLVLFSFFAGKAATAKNSEAAEVFLNYALSKRGQRVVTQVGDYSVRTDVDPPVSLGRPLPPLDSDRVWVMPPEDEVKYGEADAERWKTAFGR</sequence>
<dbReference type="RefSeq" id="WP_005464760.1">
    <property type="nucleotide sequence ID" value="NZ_CM001484.1"/>
</dbReference>
<name>I1D2V7_9PSEU</name>
<dbReference type="PROSITE" id="PS51257">
    <property type="entry name" value="PROKAR_LIPOPROTEIN"/>
    <property type="match status" value="1"/>
</dbReference>
<dbReference type="STRING" id="928724.SacglDRAFT_02388"/>
<dbReference type="Proteomes" id="UP000005087">
    <property type="component" value="Chromosome"/>
</dbReference>
<accession>I1D2V7</accession>
<gene>
    <name evidence="3" type="ORF">SacglDRAFT_02388</name>
</gene>
<dbReference type="Pfam" id="PF13343">
    <property type="entry name" value="SBP_bac_6"/>
    <property type="match status" value="1"/>
</dbReference>
<evidence type="ECO:0000313" key="3">
    <source>
        <dbReference type="EMBL" id="EIE99281.1"/>
    </source>
</evidence>
<keyword evidence="1 2" id="KW-0732">Signal</keyword>
<protein>
    <submittedName>
        <fullName evidence="3">ABC-type Fe3+ transport system, periplasmic component</fullName>
    </submittedName>
</protein>
<dbReference type="SUPFAM" id="SSF53850">
    <property type="entry name" value="Periplasmic binding protein-like II"/>
    <property type="match status" value="1"/>
</dbReference>
<evidence type="ECO:0000256" key="2">
    <source>
        <dbReference type="SAM" id="SignalP"/>
    </source>
</evidence>
<dbReference type="Gene3D" id="3.40.190.10">
    <property type="entry name" value="Periplasmic binding protein-like II"/>
    <property type="match status" value="2"/>
</dbReference>
<evidence type="ECO:0000256" key="1">
    <source>
        <dbReference type="ARBA" id="ARBA00022729"/>
    </source>
</evidence>
<reference evidence="4" key="2">
    <citation type="submission" date="2012-01" db="EMBL/GenBank/DDBJ databases">
        <title>Noncontiguous Finished sequence of chromosome of Saccharomonospora glauca K62.</title>
        <authorList>
            <consortium name="US DOE Joint Genome Institute"/>
            <person name="Lucas S."/>
            <person name="Han J."/>
            <person name="Lapidus A."/>
            <person name="Cheng J.-F."/>
            <person name="Goodwin L."/>
            <person name="Pitluck S."/>
            <person name="Peters L."/>
            <person name="Mikhailova N."/>
            <person name="Held B."/>
            <person name="Detter J.C."/>
            <person name="Han C."/>
            <person name="Tapia R."/>
            <person name="Land M."/>
            <person name="Hauser L."/>
            <person name="Kyrpides N."/>
            <person name="Ivanova N."/>
            <person name="Pagani I."/>
            <person name="Brambilla E.-M."/>
            <person name="Klenk H.-P."/>
            <person name="Woyke T."/>
        </authorList>
    </citation>
    <scope>NUCLEOTIDE SEQUENCE [LARGE SCALE GENOMIC DNA]</scope>
    <source>
        <strain evidence="4">K62</strain>
    </source>
</reference>
<evidence type="ECO:0000313" key="4">
    <source>
        <dbReference type="Proteomes" id="UP000005087"/>
    </source>
</evidence>
<dbReference type="EMBL" id="CM001484">
    <property type="protein sequence ID" value="EIE99281.1"/>
    <property type="molecule type" value="Genomic_DNA"/>
</dbReference>
<dbReference type="eggNOG" id="COG1840">
    <property type="taxonomic scope" value="Bacteria"/>
</dbReference>
<organism evidence="3 4">
    <name type="scientific">Saccharomonospora glauca K62</name>
    <dbReference type="NCBI Taxonomy" id="928724"/>
    <lineage>
        <taxon>Bacteria</taxon>
        <taxon>Bacillati</taxon>
        <taxon>Actinomycetota</taxon>
        <taxon>Actinomycetes</taxon>
        <taxon>Pseudonocardiales</taxon>
        <taxon>Pseudonocardiaceae</taxon>
        <taxon>Saccharomonospora</taxon>
    </lineage>
</organism>
<proteinExistence type="predicted"/>
<dbReference type="HOGENOM" id="CLU_026974_0_0_11"/>
<keyword evidence="4" id="KW-1185">Reference proteome</keyword>
<dbReference type="PANTHER" id="PTHR30006">
    <property type="entry name" value="THIAMINE-BINDING PERIPLASMIC PROTEIN-RELATED"/>
    <property type="match status" value="1"/>
</dbReference>
<feature type="signal peptide" evidence="2">
    <location>
        <begin position="1"/>
        <end position="24"/>
    </location>
</feature>